<comment type="similarity">
    <text evidence="2 7">Belongs to the derlin family.</text>
</comment>
<dbReference type="OrthoDB" id="1716531at2759"/>
<keyword evidence="3 7" id="KW-0812">Transmembrane</keyword>
<accession>A0A8H4J4V8</accession>
<evidence type="ECO:0000256" key="4">
    <source>
        <dbReference type="ARBA" id="ARBA00022824"/>
    </source>
</evidence>
<feature type="transmembrane region" description="Helical" evidence="7">
    <location>
        <begin position="361"/>
        <end position="385"/>
    </location>
</feature>
<gene>
    <name evidence="8" type="ORF">GTA08_BOTSDO13461</name>
</gene>
<comment type="function">
    <text evidence="7">May be involved in the degradation of misfolded endoplasmic reticulum (ER) luminal proteins.</text>
</comment>
<reference evidence="8" key="1">
    <citation type="submission" date="2020-04" db="EMBL/GenBank/DDBJ databases">
        <title>Genome Assembly and Annotation of Botryosphaeria dothidea sdau 11-99, a Latent Pathogen of Apple Fruit Ring Rot in China.</title>
        <authorList>
            <person name="Yu C."/>
            <person name="Diao Y."/>
            <person name="Lu Q."/>
            <person name="Zhao J."/>
            <person name="Cui S."/>
            <person name="Peng C."/>
            <person name="He B."/>
            <person name="Liu H."/>
        </authorList>
    </citation>
    <scope>NUCLEOTIDE SEQUENCE [LARGE SCALE GENOMIC DNA]</scope>
    <source>
        <strain evidence="8">Sdau11-99</strain>
    </source>
</reference>
<dbReference type="InterPro" id="IPR007599">
    <property type="entry name" value="DER1"/>
</dbReference>
<dbReference type="PANTHER" id="PTHR11009">
    <property type="entry name" value="DER1-LIKE PROTEIN, DERLIN"/>
    <property type="match status" value="1"/>
</dbReference>
<evidence type="ECO:0000313" key="8">
    <source>
        <dbReference type="EMBL" id="KAF4310863.1"/>
    </source>
</evidence>
<evidence type="ECO:0000256" key="5">
    <source>
        <dbReference type="ARBA" id="ARBA00022989"/>
    </source>
</evidence>
<dbReference type="SUPFAM" id="SSF144091">
    <property type="entry name" value="Rhomboid-like"/>
    <property type="match status" value="1"/>
</dbReference>
<dbReference type="InterPro" id="IPR035952">
    <property type="entry name" value="Rhomboid-like_sf"/>
</dbReference>
<feature type="transmembrane region" description="Helical" evidence="7">
    <location>
        <begin position="240"/>
        <end position="263"/>
    </location>
</feature>
<dbReference type="Proteomes" id="UP000572817">
    <property type="component" value="Unassembled WGS sequence"/>
</dbReference>
<evidence type="ECO:0000256" key="1">
    <source>
        <dbReference type="ARBA" id="ARBA00004477"/>
    </source>
</evidence>
<organism evidence="8 9">
    <name type="scientific">Botryosphaeria dothidea</name>
    <dbReference type="NCBI Taxonomy" id="55169"/>
    <lineage>
        <taxon>Eukaryota</taxon>
        <taxon>Fungi</taxon>
        <taxon>Dikarya</taxon>
        <taxon>Ascomycota</taxon>
        <taxon>Pezizomycotina</taxon>
        <taxon>Dothideomycetes</taxon>
        <taxon>Dothideomycetes incertae sedis</taxon>
        <taxon>Botryosphaeriales</taxon>
        <taxon>Botryosphaeriaceae</taxon>
        <taxon>Botryosphaeria</taxon>
    </lineage>
</organism>
<dbReference type="GO" id="GO:0005789">
    <property type="term" value="C:endoplasmic reticulum membrane"/>
    <property type="evidence" value="ECO:0007669"/>
    <property type="project" value="UniProtKB-SubCell"/>
</dbReference>
<dbReference type="GO" id="GO:0006950">
    <property type="term" value="P:response to stress"/>
    <property type="evidence" value="ECO:0007669"/>
    <property type="project" value="UniProtKB-ARBA"/>
</dbReference>
<dbReference type="Pfam" id="PF04511">
    <property type="entry name" value="DER1"/>
    <property type="match status" value="1"/>
</dbReference>
<feature type="transmembrane region" description="Helical" evidence="7">
    <location>
        <begin position="275"/>
        <end position="299"/>
    </location>
</feature>
<dbReference type="AlphaFoldDB" id="A0A8H4J4V8"/>
<protein>
    <recommendedName>
        <fullName evidence="7">Derlin</fullName>
    </recommendedName>
</protein>
<keyword evidence="4 7" id="KW-0256">Endoplasmic reticulum</keyword>
<feature type="transmembrane region" description="Helical" evidence="7">
    <location>
        <begin position="320"/>
        <end position="341"/>
    </location>
</feature>
<comment type="subcellular location">
    <subcellularLocation>
        <location evidence="1 7">Endoplasmic reticulum membrane</location>
        <topology evidence="1 7">Multi-pass membrane protein</topology>
    </subcellularLocation>
</comment>
<evidence type="ECO:0000256" key="6">
    <source>
        <dbReference type="ARBA" id="ARBA00023136"/>
    </source>
</evidence>
<keyword evidence="6 7" id="KW-0472">Membrane</keyword>
<sequence>MAGRRSVEARDEFLQLQPPRNLEIFTSNSLQTSPPTLVQDGVKRVLGNRDSRLQAKLASRQPSQEDENSVVQHIPQAPSALFFQANQALGPPYHIILDTNFFSHTIRSKIEVLPGLIDLLFAKRPWPQASSPRPHPAAAQQSTLALGTTTTLARSSFVHLSRLNQLALRTPLSPFTCATYIDCQFLRTCPPIRDRRIRSASCDPAIPSATMAAVLGGGDGMMGQLPLEQWFYELPVCTRWWTTITVVISVLVQCHVVSPFQLFYSYRAVFYKSQYWRLLSTFFYFGPLSLDLLFHVFFLQRYSRLLEEGFGRSPAHFSWLLAYASAVLLVVAPMFSMGFLGSALNSTLVYIWSRKNPDTSLSFLGLVVFKAPFLPWVLALFSMVLHGTVPKDDMLGIVVGHVWYFFNDVYPPMNNGHRPLDPPSWWVRIWEGRPATEETAAEPIDRDIAAVPAPELR</sequence>
<evidence type="ECO:0000256" key="2">
    <source>
        <dbReference type="ARBA" id="ARBA00008917"/>
    </source>
</evidence>
<proteinExistence type="inferred from homology"/>
<evidence type="ECO:0000313" key="9">
    <source>
        <dbReference type="Proteomes" id="UP000572817"/>
    </source>
</evidence>
<dbReference type="EMBL" id="WWBZ02000012">
    <property type="protein sequence ID" value="KAF4310863.1"/>
    <property type="molecule type" value="Genomic_DNA"/>
</dbReference>
<name>A0A8H4J4V8_9PEZI</name>
<keyword evidence="9" id="KW-1185">Reference proteome</keyword>
<keyword evidence="5 7" id="KW-1133">Transmembrane helix</keyword>
<comment type="caution">
    <text evidence="8">The sequence shown here is derived from an EMBL/GenBank/DDBJ whole genome shotgun (WGS) entry which is preliminary data.</text>
</comment>
<evidence type="ECO:0000256" key="7">
    <source>
        <dbReference type="RuleBase" id="RU363059"/>
    </source>
</evidence>
<evidence type="ECO:0000256" key="3">
    <source>
        <dbReference type="ARBA" id="ARBA00022692"/>
    </source>
</evidence>